<protein>
    <submittedName>
        <fullName evidence="2">Reverse transcriptase domain-containing protein</fullName>
    </submittedName>
</protein>
<dbReference type="Pfam" id="PF03732">
    <property type="entry name" value="Retrotrans_gag"/>
    <property type="match status" value="1"/>
</dbReference>
<organism evidence="2 3">
    <name type="scientific">Tanacetum coccineum</name>
    <dbReference type="NCBI Taxonomy" id="301880"/>
    <lineage>
        <taxon>Eukaryota</taxon>
        <taxon>Viridiplantae</taxon>
        <taxon>Streptophyta</taxon>
        <taxon>Embryophyta</taxon>
        <taxon>Tracheophyta</taxon>
        <taxon>Spermatophyta</taxon>
        <taxon>Magnoliopsida</taxon>
        <taxon>eudicotyledons</taxon>
        <taxon>Gunneridae</taxon>
        <taxon>Pentapetalae</taxon>
        <taxon>asterids</taxon>
        <taxon>campanulids</taxon>
        <taxon>Asterales</taxon>
        <taxon>Asteraceae</taxon>
        <taxon>Asteroideae</taxon>
        <taxon>Anthemideae</taxon>
        <taxon>Anthemidinae</taxon>
        <taxon>Tanacetum</taxon>
    </lineage>
</organism>
<feature type="domain" description="Retrotransposon gag" evidence="1">
    <location>
        <begin position="66"/>
        <end position="128"/>
    </location>
</feature>
<evidence type="ECO:0000313" key="2">
    <source>
        <dbReference type="EMBL" id="GJT18966.1"/>
    </source>
</evidence>
<dbReference type="Proteomes" id="UP001151760">
    <property type="component" value="Unassembled WGS sequence"/>
</dbReference>
<accession>A0ABQ5BVS8</accession>
<keyword evidence="2" id="KW-0808">Transferase</keyword>
<gene>
    <name evidence="2" type="ORF">Tco_0877672</name>
</gene>
<dbReference type="GO" id="GO:0003964">
    <property type="term" value="F:RNA-directed DNA polymerase activity"/>
    <property type="evidence" value="ECO:0007669"/>
    <property type="project" value="UniProtKB-KW"/>
</dbReference>
<sequence length="153" mass="17392">MKRLELTQTILVDLDQQILEELLYQKMHGCSYKTFMNGKPHSFKGTEGVVGLKVVRKDGANPLGNVKAMMTTEYCPATKIQRMEQELWTLTLKGDDIEAYNNRFHELALMCHELVHTEKKKIERSISGFLKESKGNINSSKPATLHGGNLTWP</sequence>
<keyword evidence="2" id="KW-0548">Nucleotidyltransferase</keyword>
<dbReference type="EMBL" id="BQNB010013680">
    <property type="protein sequence ID" value="GJT18966.1"/>
    <property type="molecule type" value="Genomic_DNA"/>
</dbReference>
<evidence type="ECO:0000313" key="3">
    <source>
        <dbReference type="Proteomes" id="UP001151760"/>
    </source>
</evidence>
<evidence type="ECO:0000259" key="1">
    <source>
        <dbReference type="Pfam" id="PF03732"/>
    </source>
</evidence>
<comment type="caution">
    <text evidence="2">The sequence shown here is derived from an EMBL/GenBank/DDBJ whole genome shotgun (WGS) entry which is preliminary data.</text>
</comment>
<dbReference type="InterPro" id="IPR005162">
    <property type="entry name" value="Retrotrans_gag_dom"/>
</dbReference>
<reference evidence="2" key="1">
    <citation type="journal article" date="2022" name="Int. J. Mol. Sci.">
        <title>Draft Genome of Tanacetum Coccineum: Genomic Comparison of Closely Related Tanacetum-Family Plants.</title>
        <authorList>
            <person name="Yamashiro T."/>
            <person name="Shiraishi A."/>
            <person name="Nakayama K."/>
            <person name="Satake H."/>
        </authorList>
    </citation>
    <scope>NUCLEOTIDE SEQUENCE</scope>
</reference>
<proteinExistence type="predicted"/>
<name>A0ABQ5BVS8_9ASTR</name>
<keyword evidence="3" id="KW-1185">Reference proteome</keyword>
<keyword evidence="2" id="KW-0695">RNA-directed DNA polymerase</keyword>
<reference evidence="2" key="2">
    <citation type="submission" date="2022-01" db="EMBL/GenBank/DDBJ databases">
        <authorList>
            <person name="Yamashiro T."/>
            <person name="Shiraishi A."/>
            <person name="Satake H."/>
            <person name="Nakayama K."/>
        </authorList>
    </citation>
    <scope>NUCLEOTIDE SEQUENCE</scope>
</reference>